<sequence>MTATLPLSPAPVTCPNTSRPACTNDIPDCIALVEDWMARCQWIPRSVTRPFVKRRVTFSILAGHMRVLTDPEPNGAVAAFLSLDAENAQVRAVFSRTRGSALGQKLLNEAKQDRDFLWFKTPFMDPLIQSFFRREGFVPIGGKSPMSDYPVAGLRMEWWRPQ</sequence>
<dbReference type="EMBL" id="JACIEJ010000008">
    <property type="protein sequence ID" value="MBB3987005.1"/>
    <property type="molecule type" value="Genomic_DNA"/>
</dbReference>
<evidence type="ECO:0000313" key="2">
    <source>
        <dbReference type="Proteomes" id="UP000541426"/>
    </source>
</evidence>
<reference evidence="1 2" key="1">
    <citation type="submission" date="2020-08" db="EMBL/GenBank/DDBJ databases">
        <title>Genomic Encyclopedia of Type Strains, Phase IV (KMG-IV): sequencing the most valuable type-strain genomes for metagenomic binning, comparative biology and taxonomic classification.</title>
        <authorList>
            <person name="Goeker M."/>
        </authorList>
    </citation>
    <scope>NUCLEOTIDE SEQUENCE [LARGE SCALE GENOMIC DNA]</scope>
    <source>
        <strain evidence="1 2">DSM 102235</strain>
    </source>
</reference>
<dbReference type="InterPro" id="IPR016181">
    <property type="entry name" value="Acyl_CoA_acyltransferase"/>
</dbReference>
<evidence type="ECO:0008006" key="3">
    <source>
        <dbReference type="Google" id="ProtNLM"/>
    </source>
</evidence>
<dbReference type="Proteomes" id="UP000541426">
    <property type="component" value="Unassembled WGS sequence"/>
</dbReference>
<dbReference type="SUPFAM" id="SSF55729">
    <property type="entry name" value="Acyl-CoA N-acyltransferases (Nat)"/>
    <property type="match status" value="1"/>
</dbReference>
<keyword evidence="2" id="KW-1185">Reference proteome</keyword>
<dbReference type="Gene3D" id="3.40.630.30">
    <property type="match status" value="1"/>
</dbReference>
<dbReference type="AlphaFoldDB" id="A0A7W6GTF0"/>
<accession>A0A7W6GTF0</accession>
<proteinExistence type="predicted"/>
<comment type="caution">
    <text evidence="1">The sequence shown here is derived from an EMBL/GenBank/DDBJ whole genome shotgun (WGS) entry which is preliminary data.</text>
</comment>
<gene>
    <name evidence="1" type="ORF">GGQ68_003349</name>
</gene>
<evidence type="ECO:0000313" key="1">
    <source>
        <dbReference type="EMBL" id="MBB3987005.1"/>
    </source>
</evidence>
<name>A0A7W6GTF0_9RHOB</name>
<organism evidence="1 2">
    <name type="scientific">Sagittula marina</name>
    <dbReference type="NCBI Taxonomy" id="943940"/>
    <lineage>
        <taxon>Bacteria</taxon>
        <taxon>Pseudomonadati</taxon>
        <taxon>Pseudomonadota</taxon>
        <taxon>Alphaproteobacteria</taxon>
        <taxon>Rhodobacterales</taxon>
        <taxon>Roseobacteraceae</taxon>
        <taxon>Sagittula</taxon>
    </lineage>
</organism>
<dbReference type="RefSeq" id="WP_183967814.1">
    <property type="nucleotide sequence ID" value="NZ_BAABBZ010000019.1"/>
</dbReference>
<protein>
    <recommendedName>
        <fullName evidence="3">N-acetyltransferase domain-containing protein</fullName>
    </recommendedName>
</protein>